<accession>A0A914HAA6</accession>
<keyword evidence="2" id="KW-0732">Signal</keyword>
<evidence type="ECO:0000256" key="2">
    <source>
        <dbReference type="SAM" id="SignalP"/>
    </source>
</evidence>
<name>A0A914HAA6_GLORO</name>
<feature type="compositionally biased region" description="Low complexity" evidence="1">
    <location>
        <begin position="134"/>
        <end position="151"/>
    </location>
</feature>
<evidence type="ECO:0000313" key="3">
    <source>
        <dbReference type="Proteomes" id="UP000887572"/>
    </source>
</evidence>
<keyword evidence="3" id="KW-1185">Reference proteome</keyword>
<sequence length="172" mass="18486">MHPKAAIVMLLLVLALCRCGVGGPGRNSRKDKPGSRSMGFTLPPEQQTTMPFIPPPLDDAGALAHARNANNQLTFIPEDFANHQTYALNSSDFPFIPEDFGPSRPIARVLPPNVSPQNANIGRNNARSAFQRYNGGTSSSSTFGASNSNTSVKASRSNELKTQKFLPGDYAL</sequence>
<dbReference type="Proteomes" id="UP000887572">
    <property type="component" value="Unplaced"/>
</dbReference>
<feature type="region of interest" description="Disordered" evidence="1">
    <location>
        <begin position="130"/>
        <end position="159"/>
    </location>
</feature>
<reference evidence="4" key="1">
    <citation type="submission" date="2022-11" db="UniProtKB">
        <authorList>
            <consortium name="WormBaseParasite"/>
        </authorList>
    </citation>
    <scope>IDENTIFICATION</scope>
</reference>
<evidence type="ECO:0000313" key="4">
    <source>
        <dbReference type="WBParaSite" id="Gr19_v10_g14722.t1"/>
    </source>
</evidence>
<evidence type="ECO:0000256" key="1">
    <source>
        <dbReference type="SAM" id="MobiDB-lite"/>
    </source>
</evidence>
<proteinExistence type="predicted"/>
<feature type="chain" id="PRO_5037793733" evidence="2">
    <location>
        <begin position="23"/>
        <end position="172"/>
    </location>
</feature>
<dbReference type="WBParaSite" id="Gr19_v10_g14722.t1">
    <property type="protein sequence ID" value="Gr19_v10_g14722.t1"/>
    <property type="gene ID" value="Gr19_v10_g14722"/>
</dbReference>
<feature type="signal peptide" evidence="2">
    <location>
        <begin position="1"/>
        <end position="22"/>
    </location>
</feature>
<dbReference type="AlphaFoldDB" id="A0A914HAA6"/>
<feature type="region of interest" description="Disordered" evidence="1">
    <location>
        <begin position="24"/>
        <end position="48"/>
    </location>
</feature>
<protein>
    <submittedName>
        <fullName evidence="4">Uncharacterized protein</fullName>
    </submittedName>
</protein>
<organism evidence="3 4">
    <name type="scientific">Globodera rostochiensis</name>
    <name type="common">Golden nematode worm</name>
    <name type="synonym">Heterodera rostochiensis</name>
    <dbReference type="NCBI Taxonomy" id="31243"/>
    <lineage>
        <taxon>Eukaryota</taxon>
        <taxon>Metazoa</taxon>
        <taxon>Ecdysozoa</taxon>
        <taxon>Nematoda</taxon>
        <taxon>Chromadorea</taxon>
        <taxon>Rhabditida</taxon>
        <taxon>Tylenchina</taxon>
        <taxon>Tylenchomorpha</taxon>
        <taxon>Tylenchoidea</taxon>
        <taxon>Heteroderidae</taxon>
        <taxon>Heteroderinae</taxon>
        <taxon>Globodera</taxon>
    </lineage>
</organism>